<dbReference type="SUPFAM" id="SSF140490">
    <property type="entry name" value="Nqo1C-terminal domain-like"/>
    <property type="match status" value="1"/>
</dbReference>
<dbReference type="InterPro" id="IPR019575">
    <property type="entry name" value="Nuop51_4Fe4S-bd"/>
</dbReference>
<proteinExistence type="predicted"/>
<dbReference type="Pfam" id="PF10589">
    <property type="entry name" value="NADH_4Fe-4S"/>
    <property type="match status" value="1"/>
</dbReference>
<organism evidence="6 7">
    <name type="scientific">Opisthorchis viverrini</name>
    <name type="common">Southeast Asian liver fluke</name>
    <dbReference type="NCBI Taxonomy" id="6198"/>
    <lineage>
        <taxon>Eukaryota</taxon>
        <taxon>Metazoa</taxon>
        <taxon>Spiralia</taxon>
        <taxon>Lophotrochozoa</taxon>
        <taxon>Platyhelminthes</taxon>
        <taxon>Trematoda</taxon>
        <taxon>Digenea</taxon>
        <taxon>Opisthorchiida</taxon>
        <taxon>Opisthorchiata</taxon>
        <taxon>Opisthorchiidae</taxon>
        <taxon>Opisthorchis</taxon>
    </lineage>
</organism>
<dbReference type="AlphaFoldDB" id="A0A1S8WNF7"/>
<dbReference type="GO" id="GO:0005739">
    <property type="term" value="C:mitochondrion"/>
    <property type="evidence" value="ECO:0007669"/>
    <property type="project" value="GOC"/>
</dbReference>
<dbReference type="FunFam" id="1.20.1440.230:FF:000001">
    <property type="entry name" value="Mitochondrial NADH dehydrogenase flavoprotein 1"/>
    <property type="match status" value="1"/>
</dbReference>
<evidence type="ECO:0000256" key="2">
    <source>
        <dbReference type="ARBA" id="ARBA00001966"/>
    </source>
</evidence>
<dbReference type="EMBL" id="KV899434">
    <property type="protein sequence ID" value="OON15989.1"/>
    <property type="molecule type" value="Genomic_DNA"/>
</dbReference>
<reference evidence="6 7" key="1">
    <citation type="submission" date="2015-03" db="EMBL/GenBank/DDBJ databases">
        <title>Draft genome of the nematode, Opisthorchis viverrini.</title>
        <authorList>
            <person name="Mitreva M."/>
        </authorList>
    </citation>
    <scope>NUCLEOTIDE SEQUENCE [LARGE SCALE GENOMIC DNA]</scope>
    <source>
        <strain evidence="6">Khon Kaen</strain>
    </source>
</reference>
<evidence type="ECO:0000256" key="4">
    <source>
        <dbReference type="ARBA" id="ARBA00022643"/>
    </source>
</evidence>
<gene>
    <name evidence="6" type="ORF">X801_08202</name>
</gene>
<accession>A0A1S8WNF7</accession>
<sequence length="105" mass="11909">MDFDSLIEAKSGLGTAAIIVMNKSADVVRCIHRLMQFYEHESCGQCTPCREGCRWLRQITGRFVQGKADKREIDMLWEISKQMEGHTICALADGAAWPVQNRVHI</sequence>
<dbReference type="InterPro" id="IPR001949">
    <property type="entry name" value="NADH-UbQ_OxRdtase_51kDa_CS"/>
</dbReference>
<keyword evidence="3" id="KW-0285">Flavoprotein</keyword>
<comment type="cofactor">
    <cofactor evidence="2">
        <name>[4Fe-4S] cluster</name>
        <dbReference type="ChEBI" id="CHEBI:49883"/>
    </cofactor>
</comment>
<dbReference type="PANTHER" id="PTHR11780:SF10">
    <property type="entry name" value="NADH DEHYDROGENASE [UBIQUINONE] FLAVOPROTEIN 1, MITOCHONDRIAL"/>
    <property type="match status" value="1"/>
</dbReference>
<dbReference type="Gene3D" id="1.20.1440.230">
    <property type="entry name" value="NADH-ubiquinone oxidoreductase 51kDa subunit, iron-sulphur binding domain"/>
    <property type="match status" value="1"/>
</dbReference>
<protein>
    <recommendedName>
        <fullName evidence="5">NADH-ubiquinone oxidoreductase 51kDa subunit iron-sulphur binding domain-containing protein</fullName>
    </recommendedName>
</protein>
<keyword evidence="7" id="KW-1185">Reference proteome</keyword>
<dbReference type="GO" id="GO:0051539">
    <property type="term" value="F:4 iron, 4 sulfur cluster binding"/>
    <property type="evidence" value="ECO:0007669"/>
    <property type="project" value="InterPro"/>
</dbReference>
<comment type="cofactor">
    <cofactor evidence="1">
        <name>FMN</name>
        <dbReference type="ChEBI" id="CHEBI:58210"/>
    </cofactor>
</comment>
<evidence type="ECO:0000256" key="3">
    <source>
        <dbReference type="ARBA" id="ARBA00022630"/>
    </source>
</evidence>
<evidence type="ECO:0000313" key="6">
    <source>
        <dbReference type="EMBL" id="OON15989.1"/>
    </source>
</evidence>
<name>A0A1S8WNF7_OPIVI</name>
<evidence type="ECO:0000313" key="7">
    <source>
        <dbReference type="Proteomes" id="UP000243686"/>
    </source>
</evidence>
<feature type="domain" description="NADH-ubiquinone oxidoreductase 51kDa subunit iron-sulphur binding" evidence="5">
    <location>
        <begin position="28"/>
        <end position="73"/>
    </location>
</feature>
<dbReference type="InterPro" id="IPR050837">
    <property type="entry name" value="ComplexI_51kDa_subunit"/>
</dbReference>
<dbReference type="SMART" id="SM00928">
    <property type="entry name" value="NADH_4Fe-4S"/>
    <property type="match status" value="1"/>
</dbReference>
<evidence type="ECO:0000259" key="5">
    <source>
        <dbReference type="SMART" id="SM00928"/>
    </source>
</evidence>
<dbReference type="Proteomes" id="UP000243686">
    <property type="component" value="Unassembled WGS sequence"/>
</dbReference>
<keyword evidence="4" id="KW-0288">FMN</keyword>
<evidence type="ECO:0000256" key="1">
    <source>
        <dbReference type="ARBA" id="ARBA00001917"/>
    </source>
</evidence>
<dbReference type="PROSITE" id="PS00645">
    <property type="entry name" value="COMPLEX1_51K_2"/>
    <property type="match status" value="1"/>
</dbReference>
<dbReference type="PANTHER" id="PTHR11780">
    <property type="entry name" value="NADH-UBIQUINONE OXIDOREDUCTASE FLAVOPROTEIN 1 NDUFV1"/>
    <property type="match status" value="1"/>
</dbReference>
<dbReference type="GO" id="GO:0006120">
    <property type="term" value="P:mitochondrial electron transport, NADH to ubiquinone"/>
    <property type="evidence" value="ECO:0007669"/>
    <property type="project" value="TreeGrafter"/>
</dbReference>
<dbReference type="GO" id="GO:0008137">
    <property type="term" value="F:NADH dehydrogenase (ubiquinone) activity"/>
    <property type="evidence" value="ECO:0007669"/>
    <property type="project" value="InterPro"/>
</dbReference>
<dbReference type="GO" id="GO:0010181">
    <property type="term" value="F:FMN binding"/>
    <property type="evidence" value="ECO:0007669"/>
    <property type="project" value="InterPro"/>
</dbReference>
<dbReference type="InterPro" id="IPR037207">
    <property type="entry name" value="Nuop51_4Fe4S-bd_sf"/>
</dbReference>